<gene>
    <name evidence="1" type="ORF">BV22DRAFT_1128431</name>
</gene>
<keyword evidence="2" id="KW-1185">Reference proteome</keyword>
<sequence>MGSISGSMSGYGSTPSDRTDNFGVEGVPRAKAPSDQRIHYRNLLAEGEDEDQSVIFDADAEHLLDIKLVHTLGSDVFFPVLSMRFSPDGKYLATGTFSSANVYDTVTGALTCTFSHEFTGSNSGSCAVCFSPDSMWLATDGDDGHIQIWDIATKQIMRSFDGHRDRITSLDFSRDGRFLVSGSDDGTARLWDMLGDGSSKILRAHDSASTAIGKHRVVVAMSPCGQFIATGTLDAAVRIWDITTYTLLETLQGHVGSVDCVVFTPDGKGLFSGGQDQTLKHWDIHDLTSRAAARRDGGGANIDSEVVQASRCTKEFKHKGGVKSVAVSSDGRWILSSGHVHTTLWSFDNAKLWQCELHGDFSPIYAVDVSPTGTLLAAGGWPGARIWRMQVKADIPAARGPVGATCTQPS</sequence>
<comment type="caution">
    <text evidence="1">The sequence shown here is derived from an EMBL/GenBank/DDBJ whole genome shotgun (WGS) entry which is preliminary data.</text>
</comment>
<dbReference type="Proteomes" id="UP000790709">
    <property type="component" value="Unassembled WGS sequence"/>
</dbReference>
<organism evidence="1 2">
    <name type="scientific">Leucogyrophana mollusca</name>
    <dbReference type="NCBI Taxonomy" id="85980"/>
    <lineage>
        <taxon>Eukaryota</taxon>
        <taxon>Fungi</taxon>
        <taxon>Dikarya</taxon>
        <taxon>Basidiomycota</taxon>
        <taxon>Agaricomycotina</taxon>
        <taxon>Agaricomycetes</taxon>
        <taxon>Agaricomycetidae</taxon>
        <taxon>Boletales</taxon>
        <taxon>Boletales incertae sedis</taxon>
        <taxon>Leucogyrophana</taxon>
    </lineage>
</organism>
<evidence type="ECO:0000313" key="1">
    <source>
        <dbReference type="EMBL" id="KAH7926158.1"/>
    </source>
</evidence>
<dbReference type="EMBL" id="MU266388">
    <property type="protein sequence ID" value="KAH7926158.1"/>
    <property type="molecule type" value="Genomic_DNA"/>
</dbReference>
<protein>
    <submittedName>
        <fullName evidence="1">WD40 repeat-like protein</fullName>
    </submittedName>
</protein>
<reference evidence="1" key="1">
    <citation type="journal article" date="2021" name="New Phytol.">
        <title>Evolutionary innovations through gain and loss of genes in the ectomycorrhizal Boletales.</title>
        <authorList>
            <person name="Wu G."/>
            <person name="Miyauchi S."/>
            <person name="Morin E."/>
            <person name="Kuo A."/>
            <person name="Drula E."/>
            <person name="Varga T."/>
            <person name="Kohler A."/>
            <person name="Feng B."/>
            <person name="Cao Y."/>
            <person name="Lipzen A."/>
            <person name="Daum C."/>
            <person name="Hundley H."/>
            <person name="Pangilinan J."/>
            <person name="Johnson J."/>
            <person name="Barry K."/>
            <person name="LaButti K."/>
            <person name="Ng V."/>
            <person name="Ahrendt S."/>
            <person name="Min B."/>
            <person name="Choi I.G."/>
            <person name="Park H."/>
            <person name="Plett J.M."/>
            <person name="Magnuson J."/>
            <person name="Spatafora J.W."/>
            <person name="Nagy L.G."/>
            <person name="Henrissat B."/>
            <person name="Grigoriev I.V."/>
            <person name="Yang Z.L."/>
            <person name="Xu J."/>
            <person name="Martin F.M."/>
        </authorList>
    </citation>
    <scope>NUCLEOTIDE SEQUENCE</scope>
    <source>
        <strain evidence="1">KUC20120723A-06</strain>
    </source>
</reference>
<accession>A0ACB8BMS0</accession>
<evidence type="ECO:0000313" key="2">
    <source>
        <dbReference type="Proteomes" id="UP000790709"/>
    </source>
</evidence>
<name>A0ACB8BMS0_9AGAM</name>
<proteinExistence type="predicted"/>